<dbReference type="RefSeq" id="WP_215820143.1">
    <property type="nucleotide sequence ID" value="NZ_JAGSOY010000028.1"/>
</dbReference>
<feature type="transmembrane region" description="Helical" evidence="1">
    <location>
        <begin position="7"/>
        <end position="28"/>
    </location>
</feature>
<sequence length="468" mass="53781">MCGNNQFIRATIFMIVCCIAPSCSWAVLDNQDQLSLSQSLSVLSQKWSQSAASKAFKIFRSPRYDRSDFQDFFANYFLNQPFTEKLRTYFDYLGFVWSLPNVQKKVNPALAVAIQQNLISLCNTAEAYTQLSSEKQLSLLNQARFLNLYSKSASKQQKKVLYEFYLHWLKNMRDAHVEQSFYWVMQAQLLINALDLFALNVELRMELADAAGLLGEYRRLWLQHGVVLLERHELSNQQKRWITSYLENLPIGLHNLRYIALAAVLEGEKGIQFELTTAGQGVVIDHQNSDSILPGMADLDPFYLALAKSVSRVIDQYSIQSNFQLKKRKQVLLTAAGLDAQHYLASPTERGYFVDNPNEFFAMMGLYWSFDSNKSLQSAVTTWRKGNRHPLQHVLFLTDVYSKGKNALPFFYFDAKRGLETQKVTIKRDSEGNIIELVVGNDLYAFYWKSGSIYRVEQVKLLDKTLSI</sequence>
<gene>
    <name evidence="2" type="ORF">KCG35_13035</name>
</gene>
<name>A0ABS5ZDT0_9GAMM</name>
<evidence type="ECO:0000256" key="1">
    <source>
        <dbReference type="SAM" id="Phobius"/>
    </source>
</evidence>
<keyword evidence="3" id="KW-1185">Reference proteome</keyword>
<accession>A0ABS5ZDT0</accession>
<dbReference type="Proteomes" id="UP000690515">
    <property type="component" value="Unassembled WGS sequence"/>
</dbReference>
<organism evidence="2 3">
    <name type="scientific">Zooshikella harenae</name>
    <dbReference type="NCBI Taxonomy" id="2827238"/>
    <lineage>
        <taxon>Bacteria</taxon>
        <taxon>Pseudomonadati</taxon>
        <taxon>Pseudomonadota</taxon>
        <taxon>Gammaproteobacteria</taxon>
        <taxon>Oceanospirillales</taxon>
        <taxon>Zooshikellaceae</taxon>
        <taxon>Zooshikella</taxon>
    </lineage>
</organism>
<protein>
    <submittedName>
        <fullName evidence="2">Uncharacterized protein</fullName>
    </submittedName>
</protein>
<keyword evidence="1" id="KW-1133">Transmembrane helix</keyword>
<comment type="caution">
    <text evidence="2">The sequence shown here is derived from an EMBL/GenBank/DDBJ whole genome shotgun (WGS) entry which is preliminary data.</text>
</comment>
<keyword evidence="1" id="KW-0812">Transmembrane</keyword>
<evidence type="ECO:0000313" key="3">
    <source>
        <dbReference type="Proteomes" id="UP000690515"/>
    </source>
</evidence>
<evidence type="ECO:0000313" key="2">
    <source>
        <dbReference type="EMBL" id="MBU2711988.1"/>
    </source>
</evidence>
<proteinExistence type="predicted"/>
<dbReference type="EMBL" id="JAGSOY010000028">
    <property type="protein sequence ID" value="MBU2711988.1"/>
    <property type="molecule type" value="Genomic_DNA"/>
</dbReference>
<keyword evidence="1" id="KW-0472">Membrane</keyword>
<reference evidence="2 3" key="1">
    <citation type="submission" date="2021-04" db="EMBL/GenBank/DDBJ databases">
        <authorList>
            <person name="Pira H."/>
            <person name="Risdian C."/>
            <person name="Wink J."/>
        </authorList>
    </citation>
    <scope>NUCLEOTIDE SEQUENCE [LARGE SCALE GENOMIC DNA]</scope>
    <source>
        <strain evidence="2 3">WH53</strain>
    </source>
</reference>